<dbReference type="SMART" id="SM00320">
    <property type="entry name" value="WD40"/>
    <property type="match status" value="5"/>
</dbReference>
<dbReference type="OrthoDB" id="6262491at2759"/>
<dbReference type="Pfam" id="PF00400">
    <property type="entry name" value="WD40"/>
    <property type="match status" value="1"/>
</dbReference>
<name>A0A8T1WAG4_9STRA</name>
<evidence type="ECO:0000313" key="3">
    <source>
        <dbReference type="EMBL" id="KAG7390295.1"/>
    </source>
</evidence>
<dbReference type="PROSITE" id="PS50082">
    <property type="entry name" value="WD_REPEATS_2"/>
    <property type="match status" value="1"/>
</dbReference>
<comment type="caution">
    <text evidence="3">The sequence shown here is derived from an EMBL/GenBank/DDBJ whole genome shotgun (WGS) entry which is preliminary data.</text>
</comment>
<protein>
    <recommendedName>
        <fullName evidence="5">WD40 repeat-like protein</fullName>
    </recommendedName>
</protein>
<evidence type="ECO:0000256" key="1">
    <source>
        <dbReference type="PROSITE-ProRule" id="PRU00221"/>
    </source>
</evidence>
<dbReference type="PROSITE" id="PS00678">
    <property type="entry name" value="WD_REPEATS_1"/>
    <property type="match status" value="1"/>
</dbReference>
<evidence type="ECO:0000313" key="4">
    <source>
        <dbReference type="Proteomes" id="UP000693981"/>
    </source>
</evidence>
<proteinExistence type="predicted"/>
<reference evidence="3" key="1">
    <citation type="submission" date="2021-02" db="EMBL/GenBank/DDBJ databases">
        <authorList>
            <person name="Palmer J.M."/>
        </authorList>
    </citation>
    <scope>NUCLEOTIDE SEQUENCE</scope>
    <source>
        <strain evidence="3">SCRP23</strain>
    </source>
</reference>
<feature type="repeat" description="WD" evidence="1">
    <location>
        <begin position="267"/>
        <end position="308"/>
    </location>
</feature>
<gene>
    <name evidence="3" type="ORF">PHYBOEH_007049</name>
</gene>
<dbReference type="PROSITE" id="PS50294">
    <property type="entry name" value="WD_REPEATS_REGION"/>
    <property type="match status" value="1"/>
</dbReference>
<keyword evidence="1" id="KW-0853">WD repeat</keyword>
<feature type="compositionally biased region" description="Acidic residues" evidence="2">
    <location>
        <begin position="408"/>
        <end position="420"/>
    </location>
</feature>
<evidence type="ECO:0008006" key="5">
    <source>
        <dbReference type="Google" id="ProtNLM"/>
    </source>
</evidence>
<dbReference type="Proteomes" id="UP000693981">
    <property type="component" value="Unassembled WGS sequence"/>
</dbReference>
<dbReference type="PANTHER" id="PTHR45532:SF1">
    <property type="entry name" value="WD REPEAT-CONTAINING PROTEIN 97"/>
    <property type="match status" value="1"/>
</dbReference>
<accession>A0A8T1WAG4</accession>
<feature type="region of interest" description="Disordered" evidence="2">
    <location>
        <begin position="390"/>
        <end position="439"/>
    </location>
</feature>
<keyword evidence="4" id="KW-1185">Reference proteome</keyword>
<dbReference type="PANTHER" id="PTHR45532">
    <property type="entry name" value="WD REPEAT-CONTAINING PROTEIN 97"/>
    <property type="match status" value="1"/>
</dbReference>
<dbReference type="EMBL" id="JAGDFL010000385">
    <property type="protein sequence ID" value="KAG7390295.1"/>
    <property type="molecule type" value="Genomic_DNA"/>
</dbReference>
<dbReference type="InterPro" id="IPR019775">
    <property type="entry name" value="WD40_repeat_CS"/>
</dbReference>
<dbReference type="AlphaFoldDB" id="A0A8T1WAG4"/>
<sequence>MFQSAVIQDEYEFTGHNSALGAVCYNRHQDTFVSVDETCLRLWRASGGQIRHVSLPARTSRFIQAITYVDARQIFVASALDGALRLYDPNLNELAALFTGRGTVLCMVFDAKHNRVLTGGVDGCMAWQIKTRPSGMPVGGFNPQYEFTQLPKFFRSTNSINISAKKGKQFGKDIKSTESLTERSGWVENLQLLADSNRLYAQTRHCIDIFNTADGTHLERCEDLFPSEHGTLTAFVVQERAKNLVCGTSSGVIIAYSRHPFTIVHLFKDHTQAITSLAEHTTSRLIISSSLDGSVRLWDLEARRQAHRLNVGRAVHGLQLLPPASPLPTIGSTPRTNEVEMPGRFCCQLRNSVKIYDIHSILKEHQPCHVPVSVLQRVLFPIKSLHTPRPQIDTARTTRSRKLRSDEDGNEENEDESTDSDGERNSDFDSDSSDDPGARKTQQLVLVACMDKTLRVFAGRTANEAPSFTWIPDEQALDLVAFALHPVSHHLFLLLSSQKLLIINAAPRHRSRISNDEGYTDEVDDDAAEIEDAEATANMLHAVGYQAAYVETFAGGDDQHFTTVSAGDFLDERSLVLTVSVDAVVKAIVRTPEADASVSTRVVIPEEEVTNSIITAGASVARTKFAKLERKSPTP</sequence>
<dbReference type="InterPro" id="IPR001680">
    <property type="entry name" value="WD40_rpt"/>
</dbReference>
<evidence type="ECO:0000256" key="2">
    <source>
        <dbReference type="SAM" id="MobiDB-lite"/>
    </source>
</evidence>
<organism evidence="3 4">
    <name type="scientific">Phytophthora boehmeriae</name>
    <dbReference type="NCBI Taxonomy" id="109152"/>
    <lineage>
        <taxon>Eukaryota</taxon>
        <taxon>Sar</taxon>
        <taxon>Stramenopiles</taxon>
        <taxon>Oomycota</taxon>
        <taxon>Peronosporomycetes</taxon>
        <taxon>Peronosporales</taxon>
        <taxon>Peronosporaceae</taxon>
        <taxon>Phytophthora</taxon>
    </lineage>
</organism>